<dbReference type="Proteomes" id="UP000197068">
    <property type="component" value="Unassembled WGS sequence"/>
</dbReference>
<dbReference type="CDD" id="cd00754">
    <property type="entry name" value="Ubl_MoaD"/>
    <property type="match status" value="1"/>
</dbReference>
<organism evidence="4 5">
    <name type="scientific">Colwellia marinimaniae</name>
    <dbReference type="NCBI Taxonomy" id="1513592"/>
    <lineage>
        <taxon>Bacteria</taxon>
        <taxon>Pseudomonadati</taxon>
        <taxon>Pseudomonadota</taxon>
        <taxon>Gammaproteobacteria</taxon>
        <taxon>Alteromonadales</taxon>
        <taxon>Colwelliaceae</taxon>
        <taxon>Colwellia</taxon>
    </lineage>
</organism>
<dbReference type="InterPro" id="IPR012675">
    <property type="entry name" value="Beta-grasp_dom_sf"/>
</dbReference>
<proteinExistence type="inferred from homology"/>
<dbReference type="SUPFAM" id="SSF54285">
    <property type="entry name" value="MoaD/ThiS"/>
    <property type="match status" value="1"/>
</dbReference>
<evidence type="ECO:0000256" key="2">
    <source>
        <dbReference type="ARBA" id="ARBA00024200"/>
    </source>
</evidence>
<dbReference type="EMBL" id="BDQM01000018">
    <property type="protein sequence ID" value="GAW96751.1"/>
    <property type="molecule type" value="Genomic_DNA"/>
</dbReference>
<keyword evidence="1" id="KW-0547">Nucleotide-binding</keyword>
<evidence type="ECO:0000313" key="5">
    <source>
        <dbReference type="Proteomes" id="UP000197068"/>
    </source>
</evidence>
<dbReference type="InterPro" id="IPR003749">
    <property type="entry name" value="ThiS/MoaD-like"/>
</dbReference>
<dbReference type="PANTHER" id="PTHR33359">
    <property type="entry name" value="MOLYBDOPTERIN SYNTHASE SULFUR CARRIER SUBUNIT"/>
    <property type="match status" value="1"/>
</dbReference>
<dbReference type="InterPro" id="IPR044672">
    <property type="entry name" value="MOCS2A"/>
</dbReference>
<evidence type="ECO:0000256" key="1">
    <source>
        <dbReference type="ARBA" id="ARBA00022741"/>
    </source>
</evidence>
<gene>
    <name evidence="4" type="primary">moaD</name>
    <name evidence="4" type="ORF">MTCD1_02372</name>
</gene>
<dbReference type="Pfam" id="PF02597">
    <property type="entry name" value="ThiS"/>
    <property type="match status" value="1"/>
</dbReference>
<comment type="caution">
    <text evidence="4">The sequence shown here is derived from an EMBL/GenBank/DDBJ whole genome shotgun (WGS) entry which is preliminary data.</text>
</comment>
<sequence length="114" mass="12639">MFVPSPMDGFTRIACLLNNTKLQQSHTLRENIMIKIVFFAALREQLACAELSLNAEDVKTVGDVKQRLSDKNSQWQQTFSKASLLSAVNHDMVDDSHLVKSGDEVAFFPPVTGG</sequence>
<evidence type="ECO:0000313" key="4">
    <source>
        <dbReference type="EMBL" id="GAW96751.1"/>
    </source>
</evidence>
<protein>
    <recommendedName>
        <fullName evidence="3">Molybdopterin synthase sulfur carrier subunit</fullName>
    </recommendedName>
</protein>
<evidence type="ECO:0000256" key="3">
    <source>
        <dbReference type="ARBA" id="ARBA00024247"/>
    </source>
</evidence>
<keyword evidence="5" id="KW-1185">Reference proteome</keyword>
<dbReference type="NCBIfam" id="TIGR01682">
    <property type="entry name" value="moaD"/>
    <property type="match status" value="1"/>
</dbReference>
<reference evidence="4 5" key="1">
    <citation type="submission" date="2017-06" db="EMBL/GenBank/DDBJ databases">
        <title>Whole Genome Sequences of Colwellia marinimaniae MTCD1.</title>
        <authorList>
            <person name="Kusumoto H."/>
            <person name="Inoue M."/>
            <person name="Tanikawa K."/>
            <person name="Maeji H."/>
            <person name="Cameron J.H."/>
            <person name="Bartlett D.H."/>
        </authorList>
    </citation>
    <scope>NUCLEOTIDE SEQUENCE [LARGE SCALE GENOMIC DNA]</scope>
    <source>
        <strain evidence="4 5">MTCD1</strain>
    </source>
</reference>
<accession>A0ABQ0MWK3</accession>
<dbReference type="Gene3D" id="3.10.20.30">
    <property type="match status" value="1"/>
</dbReference>
<comment type="similarity">
    <text evidence="2">Belongs to the MoaD family.</text>
</comment>
<name>A0ABQ0MWK3_9GAMM</name>
<dbReference type="PANTHER" id="PTHR33359:SF1">
    <property type="entry name" value="MOLYBDOPTERIN SYNTHASE SULFUR CARRIER SUBUNIT"/>
    <property type="match status" value="1"/>
</dbReference>
<dbReference type="InterPro" id="IPR016155">
    <property type="entry name" value="Mopterin_synth/thiamin_S_b"/>
</dbReference>